<proteinExistence type="predicted"/>
<dbReference type="AlphaFoldDB" id="A0A1X7UKA7"/>
<feature type="compositionally biased region" description="Low complexity" evidence="1">
    <location>
        <begin position="165"/>
        <end position="175"/>
    </location>
</feature>
<organism evidence="2">
    <name type="scientific">Amphimedon queenslandica</name>
    <name type="common">Sponge</name>
    <dbReference type="NCBI Taxonomy" id="400682"/>
    <lineage>
        <taxon>Eukaryota</taxon>
        <taxon>Metazoa</taxon>
        <taxon>Porifera</taxon>
        <taxon>Demospongiae</taxon>
        <taxon>Heteroscleromorpha</taxon>
        <taxon>Haplosclerida</taxon>
        <taxon>Niphatidae</taxon>
        <taxon>Amphimedon</taxon>
    </lineage>
</organism>
<feature type="compositionally biased region" description="Gly residues" evidence="1">
    <location>
        <begin position="176"/>
        <end position="188"/>
    </location>
</feature>
<accession>A0A1X7UKA7</accession>
<evidence type="ECO:0000313" key="2">
    <source>
        <dbReference type="EnsemblMetazoa" id="Aqu2.1.27934_001"/>
    </source>
</evidence>
<name>A0A1X7UKA7_AMPQE</name>
<protein>
    <submittedName>
        <fullName evidence="2">Uncharacterized protein</fullName>
    </submittedName>
</protein>
<dbReference type="EnsemblMetazoa" id="Aqu2.1.27934_001">
    <property type="protein sequence ID" value="Aqu2.1.27934_001"/>
    <property type="gene ID" value="Aqu2.1.27934"/>
</dbReference>
<feature type="compositionally biased region" description="Low complexity" evidence="1">
    <location>
        <begin position="136"/>
        <end position="158"/>
    </location>
</feature>
<feature type="region of interest" description="Disordered" evidence="1">
    <location>
        <begin position="136"/>
        <end position="192"/>
    </location>
</feature>
<sequence length="227" mass="24264">MKGTFLFLNTCIFTCDGVTRNIKADVIAWVFTLHGFDVSTWFTGIYRFNDLGIRCNLYLTAESTSFQLHACFTLHLHSNNIIGPLAAAEWSSEAPWGSGEGLAATGGGPQLLVEDSNQQWRTTSHWWWTPVSGAGPPAIGTGPPATGEAPPAIGAGPPATGGGPPASAARPPSISGCGGVGGGGGGGKPTSLRSQVSVRWWWRLSSYWCLRRRRRRNSMMLIIVHKL</sequence>
<dbReference type="InParanoid" id="A0A1X7UKA7"/>
<evidence type="ECO:0000256" key="1">
    <source>
        <dbReference type="SAM" id="MobiDB-lite"/>
    </source>
</evidence>
<reference evidence="2" key="1">
    <citation type="submission" date="2017-05" db="UniProtKB">
        <authorList>
            <consortium name="EnsemblMetazoa"/>
        </authorList>
    </citation>
    <scope>IDENTIFICATION</scope>
</reference>